<accession>A0A7S1EWB9</accession>
<feature type="transmembrane region" description="Helical" evidence="1">
    <location>
        <begin position="352"/>
        <end position="372"/>
    </location>
</feature>
<evidence type="ECO:0000256" key="1">
    <source>
        <dbReference type="SAM" id="Phobius"/>
    </source>
</evidence>
<feature type="transmembrane region" description="Helical" evidence="1">
    <location>
        <begin position="541"/>
        <end position="561"/>
    </location>
</feature>
<feature type="transmembrane region" description="Helical" evidence="1">
    <location>
        <begin position="223"/>
        <end position="241"/>
    </location>
</feature>
<keyword evidence="1" id="KW-0812">Transmembrane</keyword>
<dbReference type="EMBL" id="HBFQ01004959">
    <property type="protein sequence ID" value="CAD8829119.1"/>
    <property type="molecule type" value="Transcribed_RNA"/>
</dbReference>
<feature type="transmembrane region" description="Helical" evidence="1">
    <location>
        <begin position="410"/>
        <end position="432"/>
    </location>
</feature>
<reference evidence="2" key="1">
    <citation type="submission" date="2021-01" db="EMBL/GenBank/DDBJ databases">
        <authorList>
            <person name="Corre E."/>
            <person name="Pelletier E."/>
            <person name="Niang G."/>
            <person name="Scheremetjew M."/>
            <person name="Finn R."/>
            <person name="Kale V."/>
            <person name="Holt S."/>
            <person name="Cochrane G."/>
            <person name="Meng A."/>
            <person name="Brown T."/>
            <person name="Cohen L."/>
        </authorList>
    </citation>
    <scope>NUCLEOTIDE SEQUENCE</scope>
</reference>
<protein>
    <submittedName>
        <fullName evidence="2">Uncharacterized protein</fullName>
    </submittedName>
</protein>
<keyword evidence="1" id="KW-1133">Transmembrane helix</keyword>
<feature type="transmembrane region" description="Helical" evidence="1">
    <location>
        <begin position="170"/>
        <end position="191"/>
    </location>
</feature>
<feature type="transmembrane region" description="Helical" evidence="1">
    <location>
        <begin position="507"/>
        <end position="529"/>
    </location>
</feature>
<feature type="transmembrane region" description="Helical" evidence="1">
    <location>
        <begin position="384"/>
        <end position="404"/>
    </location>
</feature>
<dbReference type="AlphaFoldDB" id="A0A7S1EWB9"/>
<feature type="transmembrane region" description="Helical" evidence="1">
    <location>
        <begin position="304"/>
        <end position="325"/>
    </location>
</feature>
<name>A0A7S1EWB9_NOCSC</name>
<keyword evidence="1" id="KW-0472">Membrane</keyword>
<proteinExistence type="predicted"/>
<sequence length="597" mass="67171">MSQLIPRLSDNMFHVSRGICAMACLLATVSRAGRIDKGLAASLHLRADLDDPRFSSAEKDQDVVGDAQQLRHVSLSQTQASLAKELVDMAEWGLSLPVQVAFDGGHLFKEKLAVAVEGVENATISVVDEAERGNYSGILPAASEAILKASFKSAALDEEATTSASRAFCILMVVFILGSCWALEALLSAHYDTQKVENVSMEERSNDHVVVEKELRARHDSKHFIHSLSFVKYLAAIWFIVDQTWKTNVLYTSQGDPWGIFARWGCMAPPFFFMCSGFTNSYSQLVGPDLRQEKNFFSAMLTRVVPWYPLFFFSLLVCAIIYPTADAESWSHFMANSFLVHRLLFSGEHFPFLTQDWPLCFLMVYLLLWLPVHSAFKESTNNMLWSFFSLTVLAVIPIVTLEWYCMVDVPVFILLSFWPGFAFGQALAVWFVKTCMEKQAIRANSAQSRVLFPEVFVLRHAKELPPLVRFGPTLGLFVLGVQAFIYSPNDTVWMFNKSLKPLVTKGLFLPVLGIMIAGFACNADPISKLFSRTPFRWSERLVCATYILSIPVVHAFSAVSAWHGFSFVYFVVLFFSALILHTLLEQPWRAYLGIRAR</sequence>
<gene>
    <name evidence="2" type="ORF">NSCI0253_LOCUS3465</name>
</gene>
<evidence type="ECO:0000313" key="2">
    <source>
        <dbReference type="EMBL" id="CAD8829119.1"/>
    </source>
</evidence>
<organism evidence="2">
    <name type="scientific">Noctiluca scintillans</name>
    <name type="common">Sea sparkle</name>
    <name type="synonym">Red tide dinoflagellate</name>
    <dbReference type="NCBI Taxonomy" id="2966"/>
    <lineage>
        <taxon>Eukaryota</taxon>
        <taxon>Sar</taxon>
        <taxon>Alveolata</taxon>
        <taxon>Dinophyceae</taxon>
        <taxon>Noctilucales</taxon>
        <taxon>Noctilucaceae</taxon>
        <taxon>Noctiluca</taxon>
    </lineage>
</organism>
<feature type="transmembrane region" description="Helical" evidence="1">
    <location>
        <begin position="261"/>
        <end position="283"/>
    </location>
</feature>
<feature type="transmembrane region" description="Helical" evidence="1">
    <location>
        <begin position="467"/>
        <end position="487"/>
    </location>
</feature>
<feature type="transmembrane region" description="Helical" evidence="1">
    <location>
        <begin position="567"/>
        <end position="584"/>
    </location>
</feature>